<accession>A0A316YIU6</accession>
<dbReference type="PANTHER" id="PTHR13090:SF1">
    <property type="entry name" value="ARGININE-HYDROXYLASE NDUFAF5, MITOCHONDRIAL"/>
    <property type="match status" value="1"/>
</dbReference>
<dbReference type="CDD" id="cd02440">
    <property type="entry name" value="AdoMet_MTases"/>
    <property type="match status" value="1"/>
</dbReference>
<dbReference type="Gene3D" id="3.40.50.150">
    <property type="entry name" value="Vaccinia Virus protein VP39"/>
    <property type="match status" value="1"/>
</dbReference>
<evidence type="ECO:0000256" key="2">
    <source>
        <dbReference type="ARBA" id="ARBA00022679"/>
    </source>
</evidence>
<dbReference type="Pfam" id="PF08241">
    <property type="entry name" value="Methyltransf_11"/>
    <property type="match status" value="1"/>
</dbReference>
<dbReference type="Proteomes" id="UP000245768">
    <property type="component" value="Unassembled WGS sequence"/>
</dbReference>
<dbReference type="RefSeq" id="XP_025376309.1">
    <property type="nucleotide sequence ID" value="XM_025522026.1"/>
</dbReference>
<sequence length="364" mass="39440">MIRRRAISTALEAASHGRRARVARCIRTASTAASSDGGPSSSAAGAGRTGTTNPAPGPPKPNSPFTIFDRAAKQAQRSRAASRGEASRVTDYVRDEAAANLVERLYDVKRDFGTIVELGSGAGYIRKHLDAKRTGTSKIIMCDMSQEALDRDLDQDEKYPDLTFERRIIDEESLPFPENSIDCIVSSGTLHWTNDLPGALVQICRSLKPDGIFIGAICGGDTLFELRTSLQLAEQEREGGISPRISPMADSRDMVSLLGRAGFNIPTVDTDEIEVVYPGMYELMADLRDMGESNAVINRRPFLKRDTLVAASAIYPALHGNADGSVPATFSVIYMVGWKPDTSQRKPLERGTATKSMKEVLGGD</sequence>
<dbReference type="GO" id="GO:0032259">
    <property type="term" value="P:methylation"/>
    <property type="evidence" value="ECO:0007669"/>
    <property type="project" value="UniProtKB-KW"/>
</dbReference>
<dbReference type="AlphaFoldDB" id="A0A316YIU6"/>
<evidence type="ECO:0000259" key="4">
    <source>
        <dbReference type="Pfam" id="PF08241"/>
    </source>
</evidence>
<keyword evidence="2 5" id="KW-0808">Transferase</keyword>
<evidence type="ECO:0000313" key="5">
    <source>
        <dbReference type="EMBL" id="PWN89111.1"/>
    </source>
</evidence>
<dbReference type="InterPro" id="IPR050602">
    <property type="entry name" value="Malonyl-ACP_OMT"/>
</dbReference>
<dbReference type="GeneID" id="37043942"/>
<evidence type="ECO:0000313" key="6">
    <source>
        <dbReference type="Proteomes" id="UP000245768"/>
    </source>
</evidence>
<gene>
    <name evidence="5" type="ORF">FA10DRAFT_267712</name>
</gene>
<dbReference type="InParanoid" id="A0A316YIU6"/>
<dbReference type="InterPro" id="IPR013216">
    <property type="entry name" value="Methyltransf_11"/>
</dbReference>
<organism evidence="5 6">
    <name type="scientific">Acaromyces ingoldii</name>
    <dbReference type="NCBI Taxonomy" id="215250"/>
    <lineage>
        <taxon>Eukaryota</taxon>
        <taxon>Fungi</taxon>
        <taxon>Dikarya</taxon>
        <taxon>Basidiomycota</taxon>
        <taxon>Ustilaginomycotina</taxon>
        <taxon>Exobasidiomycetes</taxon>
        <taxon>Exobasidiales</taxon>
        <taxon>Cryptobasidiaceae</taxon>
        <taxon>Acaromyces</taxon>
    </lineage>
</organism>
<evidence type="ECO:0000256" key="1">
    <source>
        <dbReference type="ARBA" id="ARBA00022603"/>
    </source>
</evidence>
<dbReference type="EMBL" id="KZ819637">
    <property type="protein sequence ID" value="PWN89111.1"/>
    <property type="molecule type" value="Genomic_DNA"/>
</dbReference>
<evidence type="ECO:0000256" key="3">
    <source>
        <dbReference type="SAM" id="MobiDB-lite"/>
    </source>
</evidence>
<keyword evidence="6" id="KW-1185">Reference proteome</keyword>
<keyword evidence="1 5" id="KW-0489">Methyltransferase</keyword>
<feature type="compositionally biased region" description="Low complexity" evidence="3">
    <location>
        <begin position="30"/>
        <end position="54"/>
    </location>
</feature>
<dbReference type="PANTHER" id="PTHR13090">
    <property type="entry name" value="ARGININE-HYDROXYLASE NDUFAF5, MITOCHONDRIAL"/>
    <property type="match status" value="1"/>
</dbReference>
<dbReference type="InterPro" id="IPR029063">
    <property type="entry name" value="SAM-dependent_MTases_sf"/>
</dbReference>
<dbReference type="OrthoDB" id="16816at2759"/>
<dbReference type="GO" id="GO:0008757">
    <property type="term" value="F:S-adenosylmethionine-dependent methyltransferase activity"/>
    <property type="evidence" value="ECO:0007669"/>
    <property type="project" value="InterPro"/>
</dbReference>
<dbReference type="GO" id="GO:0005739">
    <property type="term" value="C:mitochondrion"/>
    <property type="evidence" value="ECO:0007669"/>
    <property type="project" value="TreeGrafter"/>
</dbReference>
<feature type="region of interest" description="Disordered" evidence="3">
    <location>
        <begin position="30"/>
        <end position="66"/>
    </location>
</feature>
<name>A0A316YIU6_9BASI</name>
<dbReference type="SUPFAM" id="SSF53335">
    <property type="entry name" value="S-adenosyl-L-methionine-dependent methyltransferases"/>
    <property type="match status" value="1"/>
</dbReference>
<proteinExistence type="predicted"/>
<dbReference type="STRING" id="215250.A0A316YIU6"/>
<reference evidence="5" key="1">
    <citation type="journal article" date="2018" name="Mol. Biol. Evol.">
        <title>Broad Genomic Sampling Reveals a Smut Pathogenic Ancestry of the Fungal Clade Ustilaginomycotina.</title>
        <authorList>
            <person name="Kijpornyongpan T."/>
            <person name="Mondo S.J."/>
            <person name="Barry K."/>
            <person name="Sandor L."/>
            <person name="Lee J."/>
            <person name="Lipzen A."/>
            <person name="Pangilinan J."/>
            <person name="LaButti K."/>
            <person name="Hainaut M."/>
            <person name="Henrissat B."/>
            <person name="Grigoriev I.V."/>
            <person name="Spatafora J.W."/>
            <person name="Aime M.C."/>
        </authorList>
    </citation>
    <scope>NUCLEOTIDE SEQUENCE [LARGE SCALE GENOMIC DNA]</scope>
    <source>
        <strain evidence="5">MCA 4198</strain>
    </source>
</reference>
<feature type="region of interest" description="Disordered" evidence="3">
    <location>
        <begin position="344"/>
        <end position="364"/>
    </location>
</feature>
<protein>
    <submittedName>
        <fullName evidence="5">S-adenosyl-L-methionine-dependent methyltransferase</fullName>
    </submittedName>
</protein>
<dbReference type="GO" id="GO:0032981">
    <property type="term" value="P:mitochondrial respiratory chain complex I assembly"/>
    <property type="evidence" value="ECO:0007669"/>
    <property type="project" value="TreeGrafter"/>
</dbReference>
<feature type="domain" description="Methyltransferase type 11" evidence="4">
    <location>
        <begin position="117"/>
        <end position="214"/>
    </location>
</feature>